<name>A0A410DBB3_9BACL</name>
<dbReference type="FunFam" id="3.30.70.360:FF:000001">
    <property type="entry name" value="N-acetyldiaminopimelate deacetylase"/>
    <property type="match status" value="1"/>
</dbReference>
<gene>
    <name evidence="4" type="primary">ytnL</name>
    <name evidence="5" type="ORF">C0674_12665</name>
    <name evidence="4" type="ORF">St703_25140</name>
</gene>
<reference evidence="5 6" key="1">
    <citation type="submission" date="2018-01" db="EMBL/GenBank/DDBJ databases">
        <title>Complete genome sequencing of Sporolactobacillus terrae DLG3.</title>
        <authorList>
            <person name="Nam Y.-D."/>
            <person name="Kang J."/>
            <person name="Chung W.-H."/>
        </authorList>
    </citation>
    <scope>NUCLEOTIDE SEQUENCE [LARGE SCALE GENOMIC DNA]</scope>
    <source>
        <strain evidence="5 6">DLG3</strain>
    </source>
</reference>
<evidence type="ECO:0000313" key="5">
    <source>
        <dbReference type="EMBL" id="QAA23385.1"/>
    </source>
</evidence>
<evidence type="ECO:0000313" key="6">
    <source>
        <dbReference type="Proteomes" id="UP000285882"/>
    </source>
</evidence>
<keyword evidence="2" id="KW-0479">Metal-binding</keyword>
<protein>
    <submittedName>
        <fullName evidence="5">Amidohydrolase</fullName>
    </submittedName>
    <submittedName>
        <fullName evidence="4">Putative hydrolase YtnL</fullName>
    </submittedName>
</protein>
<proteinExistence type="predicted"/>
<organism evidence="4 7">
    <name type="scientific">Sporolactobacillus terrae</name>
    <dbReference type="NCBI Taxonomy" id="269673"/>
    <lineage>
        <taxon>Bacteria</taxon>
        <taxon>Bacillati</taxon>
        <taxon>Bacillota</taxon>
        <taxon>Bacilli</taxon>
        <taxon>Bacillales</taxon>
        <taxon>Sporolactobacillaceae</taxon>
        <taxon>Sporolactobacillus</taxon>
    </lineage>
</organism>
<evidence type="ECO:0000259" key="3">
    <source>
        <dbReference type="Pfam" id="PF07687"/>
    </source>
</evidence>
<dbReference type="InterPro" id="IPR036264">
    <property type="entry name" value="Bact_exopeptidase_dim_dom"/>
</dbReference>
<dbReference type="EMBL" id="CP025688">
    <property type="protein sequence ID" value="QAA23385.1"/>
    <property type="molecule type" value="Genomic_DNA"/>
</dbReference>
<dbReference type="GO" id="GO:0050118">
    <property type="term" value="F:N-acetyldiaminopimelate deacetylase activity"/>
    <property type="evidence" value="ECO:0007669"/>
    <property type="project" value="UniProtKB-ARBA"/>
</dbReference>
<dbReference type="Pfam" id="PF07687">
    <property type="entry name" value="M20_dimer"/>
    <property type="match status" value="1"/>
</dbReference>
<dbReference type="GO" id="GO:0019877">
    <property type="term" value="P:diaminopimelate biosynthetic process"/>
    <property type="evidence" value="ECO:0007669"/>
    <property type="project" value="UniProtKB-ARBA"/>
</dbReference>
<dbReference type="GO" id="GO:0046872">
    <property type="term" value="F:metal ion binding"/>
    <property type="evidence" value="ECO:0007669"/>
    <property type="project" value="UniProtKB-KW"/>
</dbReference>
<dbReference type="AlphaFoldDB" id="A0A410DBB3"/>
<dbReference type="SUPFAM" id="SSF55031">
    <property type="entry name" value="Bacterial exopeptidase dimerisation domain"/>
    <property type="match status" value="1"/>
</dbReference>
<evidence type="ECO:0000313" key="7">
    <source>
        <dbReference type="Proteomes" id="UP000326951"/>
    </source>
</evidence>
<dbReference type="InterPro" id="IPR017439">
    <property type="entry name" value="Amidohydrolase"/>
</dbReference>
<dbReference type="Proteomes" id="UP000326951">
    <property type="component" value="Chromosome"/>
</dbReference>
<dbReference type="Proteomes" id="UP000285882">
    <property type="component" value="Chromosome"/>
</dbReference>
<feature type="binding site" evidence="2">
    <location>
        <position position="98"/>
    </location>
    <ligand>
        <name>Mn(2+)</name>
        <dbReference type="ChEBI" id="CHEBI:29035"/>
        <label>2</label>
    </ligand>
</feature>
<dbReference type="PANTHER" id="PTHR11014:SF63">
    <property type="entry name" value="METALLOPEPTIDASE, PUTATIVE (AFU_ORTHOLOGUE AFUA_6G09600)-RELATED"/>
    <property type="match status" value="1"/>
</dbReference>
<feature type="binding site" evidence="2">
    <location>
        <position position="134"/>
    </location>
    <ligand>
        <name>Mn(2+)</name>
        <dbReference type="ChEBI" id="CHEBI:29035"/>
        <label>2</label>
    </ligand>
</feature>
<dbReference type="PIRSF" id="PIRSF005962">
    <property type="entry name" value="Pept_M20D_amidohydro"/>
    <property type="match status" value="1"/>
</dbReference>
<dbReference type="NCBIfam" id="TIGR01891">
    <property type="entry name" value="amidohydrolases"/>
    <property type="match status" value="1"/>
</dbReference>
<keyword evidence="1 4" id="KW-0378">Hydrolase</keyword>
<dbReference type="Gene3D" id="3.40.630.10">
    <property type="entry name" value="Zn peptidases"/>
    <property type="match status" value="1"/>
</dbReference>
<keyword evidence="6" id="KW-1185">Reference proteome</keyword>
<feature type="domain" description="Peptidase M20 dimerisation" evidence="3">
    <location>
        <begin position="182"/>
        <end position="274"/>
    </location>
</feature>
<evidence type="ECO:0000256" key="2">
    <source>
        <dbReference type="PIRSR" id="PIRSR005962-1"/>
    </source>
</evidence>
<dbReference type="STRING" id="1449983.GCA_000647835_01883"/>
<dbReference type="EMBL" id="AP021853">
    <property type="protein sequence ID" value="BBN99809.1"/>
    <property type="molecule type" value="Genomic_DNA"/>
</dbReference>
<evidence type="ECO:0000256" key="1">
    <source>
        <dbReference type="ARBA" id="ARBA00022801"/>
    </source>
</evidence>
<keyword evidence="2" id="KW-0464">Manganese</keyword>
<dbReference type="RefSeq" id="WP_128166994.1">
    <property type="nucleotide sequence ID" value="NZ_AP021853.1"/>
</dbReference>
<dbReference type="InterPro" id="IPR011650">
    <property type="entry name" value="Peptidase_M20_dimer"/>
</dbReference>
<feature type="binding site" evidence="2">
    <location>
        <position position="349"/>
    </location>
    <ligand>
        <name>Mn(2+)</name>
        <dbReference type="ChEBI" id="CHEBI:29035"/>
        <label>2</label>
    </ligand>
</feature>
<dbReference type="SUPFAM" id="SSF53187">
    <property type="entry name" value="Zn-dependent exopeptidases"/>
    <property type="match status" value="1"/>
</dbReference>
<evidence type="ECO:0000313" key="4">
    <source>
        <dbReference type="EMBL" id="BBN99809.1"/>
    </source>
</evidence>
<sequence length="392" mass="42894">MSQILDEETTYLTLFKTLHQHPERSLHEHETTNLIKKRLQDLSISLRESHLETGVFADISGDPDGPAIGLRADIDALPIFEQTDLPYKSQNDGVMHACGHDFHTTALLWAADLLKQNQPKLPGTVRLIFQPAEEAGHGGLKVVNDGQLKGLRAVIGVHNKPDLPVGTIGIKSGPLMAACDKFKVTFHGVGGHAAIPERTRDAIVAASSFIQTVQSIVSRNITPKHEAVVSVTSIHGGDVWNVLPEAVELLGTVRTFYDEDRVLIIDRFEAIAAGLQHAYNVQVQVEWGQGTPSVFNNETIAKIIYDANKAETNVVTPDLSVAGDDFSCFQREVPGVFAFIGSNGPEDWHHPAFRVDPAGIQTAATFYYRSAIAVLQALKDEERPEPSLPDER</sequence>
<feature type="binding site" evidence="2">
    <location>
        <position position="158"/>
    </location>
    <ligand>
        <name>Mn(2+)</name>
        <dbReference type="ChEBI" id="CHEBI:29035"/>
        <label>2</label>
    </ligand>
</feature>
<reference evidence="4 7" key="2">
    <citation type="submission" date="2019-09" db="EMBL/GenBank/DDBJ databases">
        <title>Complete genome sequence of Sporolactobacillus terrae 70-3.</title>
        <authorList>
            <person name="Tanaka N."/>
            <person name="Shiwa Y."/>
            <person name="Fujita N."/>
            <person name="Tanasupawat S."/>
        </authorList>
    </citation>
    <scope>NUCLEOTIDE SEQUENCE [LARGE SCALE GENOMIC DNA]</scope>
    <source>
        <strain evidence="4 7">70-3</strain>
    </source>
</reference>
<dbReference type="Pfam" id="PF01546">
    <property type="entry name" value="Peptidase_M20"/>
    <property type="match status" value="1"/>
</dbReference>
<dbReference type="InterPro" id="IPR002933">
    <property type="entry name" value="Peptidase_M20"/>
</dbReference>
<feature type="binding site" evidence="2">
    <location>
        <position position="100"/>
    </location>
    <ligand>
        <name>Mn(2+)</name>
        <dbReference type="ChEBI" id="CHEBI:29035"/>
        <label>2</label>
    </ligand>
</feature>
<accession>A0A410DBB3</accession>
<comment type="cofactor">
    <cofactor evidence="2">
        <name>Mn(2+)</name>
        <dbReference type="ChEBI" id="CHEBI:29035"/>
    </cofactor>
    <text evidence="2">The Mn(2+) ion enhances activity.</text>
</comment>
<dbReference type="PANTHER" id="PTHR11014">
    <property type="entry name" value="PEPTIDASE M20 FAMILY MEMBER"/>
    <property type="match status" value="1"/>
</dbReference>
<dbReference type="Gene3D" id="3.30.70.360">
    <property type="match status" value="1"/>
</dbReference>